<name>A0A437H0T0_9SPHN</name>
<dbReference type="InterPro" id="IPR024370">
    <property type="entry name" value="PBP_domain"/>
</dbReference>
<evidence type="ECO:0000256" key="2">
    <source>
        <dbReference type="SAM" id="SignalP"/>
    </source>
</evidence>
<feature type="chain" id="PRO_5019181022" evidence="2">
    <location>
        <begin position="19"/>
        <end position="347"/>
    </location>
</feature>
<reference evidence="4 5" key="1">
    <citation type="submission" date="2018-12" db="EMBL/GenBank/DDBJ databases">
        <title>Croceicoccus ponticola sp. nov., a lipolytic bacterium isolated from seawater.</title>
        <authorList>
            <person name="Yoon J.-H."/>
        </authorList>
    </citation>
    <scope>NUCLEOTIDE SEQUENCE [LARGE SCALE GENOMIC DNA]</scope>
    <source>
        <strain evidence="4 5">GM-16</strain>
    </source>
</reference>
<evidence type="ECO:0000259" key="3">
    <source>
        <dbReference type="Pfam" id="PF12849"/>
    </source>
</evidence>
<dbReference type="Proteomes" id="UP000283003">
    <property type="component" value="Unassembled WGS sequence"/>
</dbReference>
<sequence length="347" mass="37035">MRFTKTIVLAALTSAALAGCGGQQSTSRDQIKAVGSSTVYPFAKAAAEEFSRAFANQYKSPIVESTGTGGGMKLFCAGVGTQHPDIANASRRMKASEFETCQQNGVTEIVEIEVGKDGIAIAESKEGPTFGLTVKQVYEALAKEPYGKPNTAKNWSDIDPSLPNEPILVYGPPSTSGTRDALAELILTEGCKTDAATKALKETDEDRYEQICTEVRTDGAYVEQGENDNLIVQKLASNPAAIGVFGYSFLEENADKLRGLAVNGVEPTYDNITSNAYPGARSLYIYVKKQHLDAIPGLREYISTWVENWGKGGLFASKGMITSTDAVQAANSAAVKNMTVLDASVLK</sequence>
<proteinExistence type="predicted"/>
<comment type="caution">
    <text evidence="4">The sequence shown here is derived from an EMBL/GenBank/DDBJ whole genome shotgun (WGS) entry which is preliminary data.</text>
</comment>
<evidence type="ECO:0000313" key="4">
    <source>
        <dbReference type="EMBL" id="RVQ69247.1"/>
    </source>
</evidence>
<dbReference type="RefSeq" id="WP_127611438.1">
    <property type="nucleotide sequence ID" value="NZ_RXOL01000001.1"/>
</dbReference>
<feature type="signal peptide" evidence="2">
    <location>
        <begin position="1"/>
        <end position="18"/>
    </location>
</feature>
<evidence type="ECO:0000313" key="5">
    <source>
        <dbReference type="Proteomes" id="UP000283003"/>
    </source>
</evidence>
<evidence type="ECO:0000256" key="1">
    <source>
        <dbReference type="ARBA" id="ARBA00022729"/>
    </source>
</evidence>
<dbReference type="Gene3D" id="3.40.190.10">
    <property type="entry name" value="Periplasmic binding protein-like II"/>
    <property type="match status" value="2"/>
</dbReference>
<feature type="domain" description="PBP" evidence="3">
    <location>
        <begin position="24"/>
        <end position="303"/>
    </location>
</feature>
<dbReference type="PANTHER" id="PTHR30570:SF1">
    <property type="entry name" value="PHOSPHATE-BINDING PROTEIN PSTS"/>
    <property type="match status" value="1"/>
</dbReference>
<dbReference type="Pfam" id="PF12849">
    <property type="entry name" value="PBP_like_2"/>
    <property type="match status" value="1"/>
</dbReference>
<dbReference type="SUPFAM" id="SSF53850">
    <property type="entry name" value="Periplasmic binding protein-like II"/>
    <property type="match status" value="1"/>
</dbReference>
<keyword evidence="5" id="KW-1185">Reference proteome</keyword>
<dbReference type="AlphaFoldDB" id="A0A437H0T0"/>
<organism evidence="4 5">
    <name type="scientific">Croceicoccus ponticola</name>
    <dbReference type="NCBI Taxonomy" id="2217664"/>
    <lineage>
        <taxon>Bacteria</taxon>
        <taxon>Pseudomonadati</taxon>
        <taxon>Pseudomonadota</taxon>
        <taxon>Alphaproteobacteria</taxon>
        <taxon>Sphingomonadales</taxon>
        <taxon>Erythrobacteraceae</taxon>
        <taxon>Croceicoccus</taxon>
    </lineage>
</organism>
<gene>
    <name evidence="4" type="ORF">EKN06_03370</name>
</gene>
<accession>A0A437H0T0</accession>
<keyword evidence="1 2" id="KW-0732">Signal</keyword>
<dbReference type="EMBL" id="RXOL01000001">
    <property type="protein sequence ID" value="RVQ69247.1"/>
    <property type="molecule type" value="Genomic_DNA"/>
</dbReference>
<dbReference type="PROSITE" id="PS51257">
    <property type="entry name" value="PROKAR_LIPOPROTEIN"/>
    <property type="match status" value="1"/>
</dbReference>
<protein>
    <submittedName>
        <fullName evidence="4">Phosphate ABC transporter substrate-binding protein</fullName>
    </submittedName>
</protein>
<dbReference type="InterPro" id="IPR050811">
    <property type="entry name" value="Phosphate_ABC_transporter"/>
</dbReference>
<dbReference type="OrthoDB" id="9790048at2"/>
<dbReference type="PANTHER" id="PTHR30570">
    <property type="entry name" value="PERIPLASMIC PHOSPHATE BINDING COMPONENT OF PHOSPHATE ABC TRANSPORTER"/>
    <property type="match status" value="1"/>
</dbReference>